<name>A0A0A9BLZ4_ARUDO</name>
<dbReference type="EMBL" id="GBRH01237603">
    <property type="protein sequence ID" value="JAD60292.1"/>
    <property type="molecule type" value="Transcribed_RNA"/>
</dbReference>
<reference evidence="1" key="2">
    <citation type="journal article" date="2015" name="Data Brief">
        <title>Shoot transcriptome of the giant reed, Arundo donax.</title>
        <authorList>
            <person name="Barrero R.A."/>
            <person name="Guerrero F.D."/>
            <person name="Moolhuijzen P."/>
            <person name="Goolsby J.A."/>
            <person name="Tidwell J."/>
            <person name="Bellgard S.E."/>
            <person name="Bellgard M.I."/>
        </authorList>
    </citation>
    <scope>NUCLEOTIDE SEQUENCE</scope>
    <source>
        <tissue evidence="1">Shoot tissue taken approximately 20 cm above the soil surface</tissue>
    </source>
</reference>
<reference evidence="1" key="1">
    <citation type="submission" date="2014-09" db="EMBL/GenBank/DDBJ databases">
        <authorList>
            <person name="Magalhaes I.L.F."/>
            <person name="Oliveira U."/>
            <person name="Santos F.R."/>
            <person name="Vidigal T.H.D.A."/>
            <person name="Brescovit A.D."/>
            <person name="Santos A.J."/>
        </authorList>
    </citation>
    <scope>NUCLEOTIDE SEQUENCE</scope>
    <source>
        <tissue evidence="1">Shoot tissue taken approximately 20 cm above the soil surface</tissue>
    </source>
</reference>
<proteinExistence type="predicted"/>
<protein>
    <submittedName>
        <fullName evidence="1">Uncharacterized protein</fullName>
    </submittedName>
</protein>
<evidence type="ECO:0000313" key="1">
    <source>
        <dbReference type="EMBL" id="JAD60292.1"/>
    </source>
</evidence>
<dbReference type="AlphaFoldDB" id="A0A0A9BLZ4"/>
<organism evidence="1">
    <name type="scientific">Arundo donax</name>
    <name type="common">Giant reed</name>
    <name type="synonym">Donax arundinaceus</name>
    <dbReference type="NCBI Taxonomy" id="35708"/>
    <lineage>
        <taxon>Eukaryota</taxon>
        <taxon>Viridiplantae</taxon>
        <taxon>Streptophyta</taxon>
        <taxon>Embryophyta</taxon>
        <taxon>Tracheophyta</taxon>
        <taxon>Spermatophyta</taxon>
        <taxon>Magnoliopsida</taxon>
        <taxon>Liliopsida</taxon>
        <taxon>Poales</taxon>
        <taxon>Poaceae</taxon>
        <taxon>PACMAD clade</taxon>
        <taxon>Arundinoideae</taxon>
        <taxon>Arundineae</taxon>
        <taxon>Arundo</taxon>
    </lineage>
</organism>
<sequence length="32" mass="3866">MLTIVFLHIFIHLFVILSHCHFITSCSNYKTW</sequence>
<accession>A0A0A9BLZ4</accession>